<dbReference type="GO" id="GO:0016075">
    <property type="term" value="P:rRNA catabolic process"/>
    <property type="evidence" value="ECO:0007669"/>
    <property type="project" value="TreeGrafter"/>
</dbReference>
<dbReference type="Pfam" id="PF02452">
    <property type="entry name" value="PemK_toxin"/>
    <property type="match status" value="1"/>
</dbReference>
<dbReference type="SUPFAM" id="SSF50118">
    <property type="entry name" value="Cell growth inhibitor/plasmid maintenance toxic component"/>
    <property type="match status" value="1"/>
</dbReference>
<keyword evidence="2" id="KW-1277">Toxin-antitoxin system</keyword>
<protein>
    <submittedName>
        <fullName evidence="3">Type II toxin-antitoxin system PemK/MazF family toxin</fullName>
    </submittedName>
</protein>
<evidence type="ECO:0000256" key="2">
    <source>
        <dbReference type="ARBA" id="ARBA00022649"/>
    </source>
</evidence>
<comment type="caution">
    <text evidence="3">The sequence shown here is derived from an EMBL/GenBank/DDBJ whole genome shotgun (WGS) entry which is preliminary data.</text>
</comment>
<reference evidence="3 4" key="1">
    <citation type="submission" date="2020-10" db="EMBL/GenBank/DDBJ databases">
        <title>Connecting structure to function with the recovery of over 1000 high-quality activated sludge metagenome-assembled genomes encoding full-length rRNA genes using long-read sequencing.</title>
        <authorList>
            <person name="Singleton C.M."/>
            <person name="Petriglieri F."/>
            <person name="Kristensen J.M."/>
            <person name="Kirkegaard R.H."/>
            <person name="Michaelsen T.Y."/>
            <person name="Andersen M.H."/>
            <person name="Karst S.M."/>
            <person name="Dueholm M.S."/>
            <person name="Nielsen P.H."/>
            <person name="Albertsen M."/>
        </authorList>
    </citation>
    <scope>NUCLEOTIDE SEQUENCE [LARGE SCALE GENOMIC DNA]</scope>
    <source>
        <strain evidence="3">Lyne_18-Q3-R50-59_MAXAC.006</strain>
    </source>
</reference>
<dbReference type="GO" id="GO:0006402">
    <property type="term" value="P:mRNA catabolic process"/>
    <property type="evidence" value="ECO:0007669"/>
    <property type="project" value="TreeGrafter"/>
</dbReference>
<dbReference type="Gene3D" id="2.30.30.110">
    <property type="match status" value="1"/>
</dbReference>
<dbReference type="PANTHER" id="PTHR33988">
    <property type="entry name" value="ENDORIBONUCLEASE MAZF-RELATED"/>
    <property type="match status" value="1"/>
</dbReference>
<evidence type="ECO:0000313" key="3">
    <source>
        <dbReference type="EMBL" id="MBK9298059.1"/>
    </source>
</evidence>
<comment type="similarity">
    <text evidence="1">Belongs to the PemK/MazF family.</text>
</comment>
<organism evidence="3 4">
    <name type="scientific">Candidatus Neomicrothrix subdominans</name>
    <dbReference type="NCBI Taxonomy" id="2954438"/>
    <lineage>
        <taxon>Bacteria</taxon>
        <taxon>Bacillati</taxon>
        <taxon>Actinomycetota</taxon>
        <taxon>Acidimicrobiia</taxon>
        <taxon>Acidimicrobiales</taxon>
        <taxon>Microthrixaceae</taxon>
        <taxon>Candidatus Neomicrothrix</taxon>
    </lineage>
</organism>
<dbReference type="InterPro" id="IPR011067">
    <property type="entry name" value="Plasmid_toxin/cell-grow_inhib"/>
</dbReference>
<dbReference type="InterPro" id="IPR003477">
    <property type="entry name" value="PemK-like"/>
</dbReference>
<gene>
    <name evidence="3" type="ORF">IPN02_14750</name>
</gene>
<evidence type="ECO:0000313" key="4">
    <source>
        <dbReference type="Proteomes" id="UP000727993"/>
    </source>
</evidence>
<name>A0A936NEC4_9ACTN</name>
<dbReference type="Proteomes" id="UP000727993">
    <property type="component" value="Unassembled WGS sequence"/>
</dbReference>
<dbReference type="GO" id="GO:0004521">
    <property type="term" value="F:RNA endonuclease activity"/>
    <property type="evidence" value="ECO:0007669"/>
    <property type="project" value="TreeGrafter"/>
</dbReference>
<sequence>MVARGGVYWIELDKRRPCIVVSSVDVLAVDVWQTHVVPLTSRVGRAGIAGNVLLPAVATGLPKDSVAVPLGLELIDRSLLAAHAGRIPQVLLDDIDDGLRTILQL</sequence>
<dbReference type="EMBL" id="JADJZA010000008">
    <property type="protein sequence ID" value="MBK9298059.1"/>
    <property type="molecule type" value="Genomic_DNA"/>
</dbReference>
<dbReference type="AlphaFoldDB" id="A0A936NEC4"/>
<evidence type="ECO:0000256" key="1">
    <source>
        <dbReference type="ARBA" id="ARBA00007521"/>
    </source>
</evidence>
<accession>A0A936NEC4</accession>
<proteinExistence type="inferred from homology"/>
<dbReference type="GO" id="GO:0003677">
    <property type="term" value="F:DNA binding"/>
    <property type="evidence" value="ECO:0007669"/>
    <property type="project" value="InterPro"/>
</dbReference>